<comment type="caution">
    <text evidence="1">The sequence shown here is derived from an EMBL/GenBank/DDBJ whole genome shotgun (WGS) entry which is preliminary data.</text>
</comment>
<organism evidence="1">
    <name type="scientific">marine sediment metagenome</name>
    <dbReference type="NCBI Taxonomy" id="412755"/>
    <lineage>
        <taxon>unclassified sequences</taxon>
        <taxon>metagenomes</taxon>
        <taxon>ecological metagenomes</taxon>
    </lineage>
</organism>
<sequence length="155" mass="17886">MDDFDQPGVWWVADPFIGEDGLELAERAGVTLLQIHGHYPEMGRYYSEQPTWRTSARLLLDEESWLFTARRGRMLTRQELAGFVARAADLGLNPALYFNACECQWQLARQRFARWRVLGPEGEPIRAWWVKGVRGEQCVLMNPDPAGEFGRFLVK</sequence>
<evidence type="ECO:0000313" key="1">
    <source>
        <dbReference type="EMBL" id="GAG35706.1"/>
    </source>
</evidence>
<accession>X0YFU5</accession>
<dbReference type="EMBL" id="BARS01049691">
    <property type="protein sequence ID" value="GAG35706.1"/>
    <property type="molecule type" value="Genomic_DNA"/>
</dbReference>
<feature type="non-terminal residue" evidence="1">
    <location>
        <position position="155"/>
    </location>
</feature>
<dbReference type="AlphaFoldDB" id="X0YFU5"/>
<proteinExistence type="predicted"/>
<protein>
    <submittedName>
        <fullName evidence="1">Uncharacterized protein</fullName>
    </submittedName>
</protein>
<name>X0YFU5_9ZZZZ</name>
<reference evidence="1" key="1">
    <citation type="journal article" date="2014" name="Front. Microbiol.">
        <title>High frequency of phylogenetically diverse reductive dehalogenase-homologous genes in deep subseafloor sedimentary metagenomes.</title>
        <authorList>
            <person name="Kawai M."/>
            <person name="Futagami T."/>
            <person name="Toyoda A."/>
            <person name="Takaki Y."/>
            <person name="Nishi S."/>
            <person name="Hori S."/>
            <person name="Arai W."/>
            <person name="Tsubouchi T."/>
            <person name="Morono Y."/>
            <person name="Uchiyama I."/>
            <person name="Ito T."/>
            <person name="Fujiyama A."/>
            <person name="Inagaki F."/>
            <person name="Takami H."/>
        </authorList>
    </citation>
    <scope>NUCLEOTIDE SEQUENCE</scope>
    <source>
        <strain evidence="1">Expedition CK06-06</strain>
    </source>
</reference>
<gene>
    <name evidence="1" type="ORF">S01H1_74289</name>
</gene>